<dbReference type="Gene3D" id="3.40.50.300">
    <property type="entry name" value="P-loop containing nucleotide triphosphate hydrolases"/>
    <property type="match status" value="1"/>
</dbReference>
<dbReference type="Pfam" id="PF00004">
    <property type="entry name" value="AAA"/>
    <property type="match status" value="1"/>
</dbReference>
<dbReference type="InterPro" id="IPR001270">
    <property type="entry name" value="ClpA/B"/>
</dbReference>
<evidence type="ECO:0000256" key="2">
    <source>
        <dbReference type="ARBA" id="ARBA00022840"/>
    </source>
</evidence>
<dbReference type="PANTHER" id="PTHR45991:SF1">
    <property type="entry name" value="PACHYTENE CHECKPOINT PROTEIN 2 HOMOLOG"/>
    <property type="match status" value="1"/>
</dbReference>
<comment type="caution">
    <text evidence="4">The sequence shown here is derived from an EMBL/GenBank/DDBJ whole genome shotgun (WGS) entry which is preliminary data.</text>
</comment>
<protein>
    <submittedName>
        <fullName evidence="4">ATPase, AAA family protein</fullName>
    </submittedName>
</protein>
<dbReference type="PRINTS" id="PR00300">
    <property type="entry name" value="CLPPROTEASEA"/>
</dbReference>
<evidence type="ECO:0000259" key="3">
    <source>
        <dbReference type="SMART" id="SM00382"/>
    </source>
</evidence>
<dbReference type="InterPro" id="IPR044539">
    <property type="entry name" value="Pch2-like"/>
</dbReference>
<accession>A0ABQ7JCL8</accession>
<dbReference type="SUPFAM" id="SSF52540">
    <property type="entry name" value="P-loop containing nucleoside triphosphate hydrolases"/>
    <property type="match status" value="1"/>
</dbReference>
<feature type="domain" description="AAA+ ATPase" evidence="3">
    <location>
        <begin position="265"/>
        <end position="385"/>
    </location>
</feature>
<dbReference type="InterPro" id="IPR027417">
    <property type="entry name" value="P-loop_NTPase"/>
</dbReference>
<dbReference type="InterPro" id="IPR003593">
    <property type="entry name" value="AAA+_ATPase"/>
</dbReference>
<proteinExistence type="predicted"/>
<name>A0ABQ7JCL8_9APIC</name>
<reference evidence="4 5" key="1">
    <citation type="journal article" date="2020" name="bioRxiv">
        <title>Metabolic contributions of an alphaproteobacterial endosymbiont in the apicomplexan Cardiosporidium cionae.</title>
        <authorList>
            <person name="Hunter E.S."/>
            <person name="Paight C.J."/>
            <person name="Lane C.E."/>
        </authorList>
    </citation>
    <scope>NUCLEOTIDE SEQUENCE [LARGE SCALE GENOMIC DNA]</scope>
    <source>
        <strain evidence="4">ESH_2018</strain>
    </source>
</reference>
<evidence type="ECO:0000256" key="1">
    <source>
        <dbReference type="ARBA" id="ARBA00022741"/>
    </source>
</evidence>
<evidence type="ECO:0000313" key="4">
    <source>
        <dbReference type="EMBL" id="KAF8821670.1"/>
    </source>
</evidence>
<evidence type="ECO:0000313" key="5">
    <source>
        <dbReference type="Proteomes" id="UP000823046"/>
    </source>
</evidence>
<dbReference type="Proteomes" id="UP000823046">
    <property type="component" value="Unassembled WGS sequence"/>
</dbReference>
<gene>
    <name evidence="4" type="ORF">IE077_004299</name>
</gene>
<keyword evidence="1" id="KW-0547">Nucleotide-binding</keyword>
<dbReference type="PANTHER" id="PTHR45991">
    <property type="entry name" value="PACHYTENE CHECKPOINT PROTEIN 2"/>
    <property type="match status" value="1"/>
</dbReference>
<dbReference type="EMBL" id="JADAQX010000148">
    <property type="protein sequence ID" value="KAF8821670.1"/>
    <property type="molecule type" value="Genomic_DNA"/>
</dbReference>
<keyword evidence="5" id="KW-1185">Reference proteome</keyword>
<organism evidence="4 5">
    <name type="scientific">Cardiosporidium cionae</name>
    <dbReference type="NCBI Taxonomy" id="476202"/>
    <lineage>
        <taxon>Eukaryota</taxon>
        <taxon>Sar</taxon>
        <taxon>Alveolata</taxon>
        <taxon>Apicomplexa</taxon>
        <taxon>Aconoidasida</taxon>
        <taxon>Nephromycida</taxon>
        <taxon>Cardiosporidium</taxon>
    </lineage>
</organism>
<sequence length="411" mass="45936">MGTRGDSQSFPTVTDLLNGWQVPVCCEVRVKPHAPCGFHLIHDAIWVWLNSAGPTLTLGRHSPLLIPHSLIKEMVSEILIETAVPYDAVQNGTENGMSQLRSLPLPEKYRQKADSCLEHDPIILMNFAYKLHVIVYQLTNEALGDTLSSETDPKTENVDMKNLSAHLHCSPNSISIPLSRKSSINPRIARISGNEKKKTFEVEPASISDDASTPAYQQWELPSSLFHGLWENLHFDSIIKRDLLEYALTALLFSDKGVDPHRIHWNRLIFLHGPPGTGKTSLCKALAQKLSIRLYERFSSSLLIEINAHSLFSKWYSESGKLTLKLFNRIKQHLLNDTDSFVCVLIDEVESLSAARQAALAGNEPSDSIRVVNALLTQLDALKSFPNCLVLTTSNVTGKTAYRNFDLLKIY</sequence>
<dbReference type="InterPro" id="IPR003959">
    <property type="entry name" value="ATPase_AAA_core"/>
</dbReference>
<dbReference type="SMART" id="SM00382">
    <property type="entry name" value="AAA"/>
    <property type="match status" value="1"/>
</dbReference>
<keyword evidence="2" id="KW-0067">ATP-binding</keyword>